<evidence type="ECO:0000313" key="2">
    <source>
        <dbReference type="Proteomes" id="UP000549113"/>
    </source>
</evidence>
<dbReference type="InterPro" id="IPR044668">
    <property type="entry name" value="PuuD-like"/>
</dbReference>
<reference evidence="1 2" key="1">
    <citation type="submission" date="2020-08" db="EMBL/GenBank/DDBJ databases">
        <title>Sequencing the genomes of 1000 actinobacteria strains.</title>
        <authorList>
            <person name="Klenk H.-P."/>
        </authorList>
    </citation>
    <scope>NUCLEOTIDE SEQUENCE [LARGE SCALE GENOMIC DNA]</scope>
    <source>
        <strain evidence="1 2">DSM 19600</strain>
    </source>
</reference>
<keyword evidence="1" id="KW-0315">Glutamine amidotransferase</keyword>
<organism evidence="1 2">
    <name type="scientific">Microbacterium invictum</name>
    <dbReference type="NCBI Taxonomy" id="515415"/>
    <lineage>
        <taxon>Bacteria</taxon>
        <taxon>Bacillati</taxon>
        <taxon>Actinomycetota</taxon>
        <taxon>Actinomycetes</taxon>
        <taxon>Micrococcales</taxon>
        <taxon>Microbacteriaceae</taxon>
        <taxon>Microbacterium</taxon>
    </lineage>
</organism>
<comment type="caution">
    <text evidence="1">The sequence shown here is derived from an EMBL/GenBank/DDBJ whole genome shotgun (WGS) entry which is preliminary data.</text>
</comment>
<dbReference type="GO" id="GO:0006598">
    <property type="term" value="P:polyamine catabolic process"/>
    <property type="evidence" value="ECO:0007669"/>
    <property type="project" value="TreeGrafter"/>
</dbReference>
<dbReference type="Proteomes" id="UP000549113">
    <property type="component" value="Unassembled WGS sequence"/>
</dbReference>
<dbReference type="RefSeq" id="WP_183499202.1">
    <property type="nucleotide sequence ID" value="NZ_BAABCO010000001.1"/>
</dbReference>
<dbReference type="GO" id="GO:0005829">
    <property type="term" value="C:cytosol"/>
    <property type="evidence" value="ECO:0007669"/>
    <property type="project" value="TreeGrafter"/>
</dbReference>
<dbReference type="Pfam" id="PF07722">
    <property type="entry name" value="Peptidase_C26"/>
    <property type="match status" value="1"/>
</dbReference>
<dbReference type="InterPro" id="IPR011697">
    <property type="entry name" value="Peptidase_C26"/>
</dbReference>
<dbReference type="Gene3D" id="3.40.50.880">
    <property type="match status" value="1"/>
</dbReference>
<dbReference type="InterPro" id="IPR029062">
    <property type="entry name" value="Class_I_gatase-like"/>
</dbReference>
<dbReference type="PANTHER" id="PTHR43235">
    <property type="entry name" value="GLUTAMINE AMIDOTRANSFERASE PB2B2.05-RELATED"/>
    <property type="match status" value="1"/>
</dbReference>
<proteinExistence type="predicted"/>
<dbReference type="GO" id="GO:0033969">
    <property type="term" value="F:gamma-glutamyl-gamma-aminobutyrate hydrolase activity"/>
    <property type="evidence" value="ECO:0007669"/>
    <property type="project" value="TreeGrafter"/>
</dbReference>
<name>A0AA40SNL9_9MICO</name>
<accession>A0AA40SNL9</accession>
<sequence length="194" mass="19692">MRDTDLTGFDGLVLPGGGDVDPARYGGDPAAACYDVNPAQDDLDLGIVSAATDAGIPILGVCRGLQVLNVAFGGTLVEDLPATAVRHTPGSAGTEPEWMWHPVAVAAGSRLHAEVGATEIDVASGHHQAIRTLGEGLVASATAADGVIEAVEHVDAPVLAVQWHPEADGTPAVLAAAPFAVFADLVLARRVRAA</sequence>
<dbReference type="SUPFAM" id="SSF52317">
    <property type="entry name" value="Class I glutamine amidotransferase-like"/>
    <property type="match status" value="1"/>
</dbReference>
<dbReference type="EMBL" id="JACIFH010000001">
    <property type="protein sequence ID" value="MBB4139550.1"/>
    <property type="molecule type" value="Genomic_DNA"/>
</dbReference>
<dbReference type="PANTHER" id="PTHR43235:SF1">
    <property type="entry name" value="GLUTAMINE AMIDOTRANSFERASE PB2B2.05-RELATED"/>
    <property type="match status" value="1"/>
</dbReference>
<gene>
    <name evidence="1" type="ORF">BKA10_001344</name>
</gene>
<protein>
    <submittedName>
        <fullName evidence="1">Glutamine amidotransferase</fullName>
    </submittedName>
</protein>
<keyword evidence="2" id="KW-1185">Reference proteome</keyword>
<dbReference type="CDD" id="cd01745">
    <property type="entry name" value="GATase1_2"/>
    <property type="match status" value="1"/>
</dbReference>
<dbReference type="AlphaFoldDB" id="A0AA40SNL9"/>
<evidence type="ECO:0000313" key="1">
    <source>
        <dbReference type="EMBL" id="MBB4139550.1"/>
    </source>
</evidence>
<dbReference type="PROSITE" id="PS51273">
    <property type="entry name" value="GATASE_TYPE_1"/>
    <property type="match status" value="1"/>
</dbReference>